<dbReference type="KEGG" id="ssck:SPSK_05681"/>
<dbReference type="Proteomes" id="UP000033710">
    <property type="component" value="Unassembled WGS sequence"/>
</dbReference>
<gene>
    <name evidence="2" type="ORF">SPSK_05681</name>
</gene>
<evidence type="ECO:0000313" key="3">
    <source>
        <dbReference type="Proteomes" id="UP000033710"/>
    </source>
</evidence>
<dbReference type="EMBL" id="AXCR01000012">
    <property type="protein sequence ID" value="KJR80418.1"/>
    <property type="molecule type" value="Genomic_DNA"/>
</dbReference>
<name>A0A0F2LSD1_SPOSC</name>
<feature type="compositionally biased region" description="Low complexity" evidence="1">
    <location>
        <begin position="1"/>
        <end position="22"/>
    </location>
</feature>
<proteinExistence type="predicted"/>
<feature type="region of interest" description="Disordered" evidence="1">
    <location>
        <begin position="1"/>
        <end position="23"/>
    </location>
</feature>
<dbReference type="GeneID" id="27667699"/>
<accession>A0A0F2LSD1</accession>
<dbReference type="VEuPathDB" id="FungiDB:SPSK_05681"/>
<evidence type="ECO:0000256" key="1">
    <source>
        <dbReference type="SAM" id="MobiDB-lite"/>
    </source>
</evidence>
<reference evidence="2 3" key="1">
    <citation type="journal article" date="2014" name="BMC Genomics">
        <title>Comparative genomics of the major fungal agents of human and animal Sporotrichosis: Sporothrix schenckii and Sporothrix brasiliensis.</title>
        <authorList>
            <person name="Teixeira M.M."/>
            <person name="de Almeida L.G."/>
            <person name="Kubitschek-Barreira P."/>
            <person name="Alves F.L."/>
            <person name="Kioshima E.S."/>
            <person name="Abadio A.K."/>
            <person name="Fernandes L."/>
            <person name="Derengowski L.S."/>
            <person name="Ferreira K.S."/>
            <person name="Souza R.C."/>
            <person name="Ruiz J.C."/>
            <person name="de Andrade N.C."/>
            <person name="Paes H.C."/>
            <person name="Nicola A.M."/>
            <person name="Albuquerque P."/>
            <person name="Gerber A.L."/>
            <person name="Martins V.P."/>
            <person name="Peconick L.D."/>
            <person name="Neto A.V."/>
            <person name="Chaucanez C.B."/>
            <person name="Silva P.A."/>
            <person name="Cunha O.L."/>
            <person name="de Oliveira F.F."/>
            <person name="dos Santos T.C."/>
            <person name="Barros A.L."/>
            <person name="Soares M.A."/>
            <person name="de Oliveira L.M."/>
            <person name="Marini M.M."/>
            <person name="Villalobos-Duno H."/>
            <person name="Cunha M.M."/>
            <person name="de Hoog S."/>
            <person name="da Silveira J.F."/>
            <person name="Henrissat B."/>
            <person name="Nino-Vega G.A."/>
            <person name="Cisalpino P.S."/>
            <person name="Mora-Montes H.M."/>
            <person name="Almeida S.R."/>
            <person name="Stajich J.E."/>
            <person name="Lopes-Bezerra L.M."/>
            <person name="Vasconcelos A.T."/>
            <person name="Felipe M.S."/>
        </authorList>
    </citation>
    <scope>NUCLEOTIDE SEQUENCE [LARGE SCALE GENOMIC DNA]</scope>
    <source>
        <strain evidence="2 3">1099-18</strain>
    </source>
</reference>
<sequence>METYLSSIPGSAPSSQQAAFPSETTATPVACVTDWKSPMPYRHPRAKPASITAFGLAYRVALYDIAPHLPCSLPFEKTVTGPTTTDRGRPAKDPFVSKAPLEHDVRGLCALPGDGLVDEDCDQGADR</sequence>
<evidence type="ECO:0000313" key="2">
    <source>
        <dbReference type="EMBL" id="KJR80418.1"/>
    </source>
</evidence>
<organism evidence="2 3">
    <name type="scientific">Sporothrix schenckii 1099-18</name>
    <dbReference type="NCBI Taxonomy" id="1397361"/>
    <lineage>
        <taxon>Eukaryota</taxon>
        <taxon>Fungi</taxon>
        <taxon>Dikarya</taxon>
        <taxon>Ascomycota</taxon>
        <taxon>Pezizomycotina</taxon>
        <taxon>Sordariomycetes</taxon>
        <taxon>Sordariomycetidae</taxon>
        <taxon>Ophiostomatales</taxon>
        <taxon>Ophiostomataceae</taxon>
        <taxon>Sporothrix</taxon>
    </lineage>
</organism>
<dbReference type="RefSeq" id="XP_016583094.1">
    <property type="nucleotide sequence ID" value="XM_016732422.1"/>
</dbReference>
<dbReference type="AlphaFoldDB" id="A0A0F2LSD1"/>
<reference evidence="2 3" key="2">
    <citation type="journal article" date="2015" name="Eukaryot. Cell">
        <title>Asexual propagation of a virulent clone complex in a human and feline outbreak of sporotrichosis.</title>
        <authorList>
            <person name="Teixeira Mde M."/>
            <person name="Rodrigues A.M."/>
            <person name="Tsui C.K."/>
            <person name="de Almeida L.G."/>
            <person name="Van Diepeningen A.D."/>
            <person name="van den Ende B.G."/>
            <person name="Fernandes G.F."/>
            <person name="Kano R."/>
            <person name="Hamelin R.C."/>
            <person name="Lopes-Bezerra L.M."/>
            <person name="Vasconcelos A.T."/>
            <person name="de Hoog S."/>
            <person name="de Camargo Z.P."/>
            <person name="Felipe M.S."/>
        </authorList>
    </citation>
    <scope>NUCLEOTIDE SEQUENCE [LARGE SCALE GENOMIC DNA]</scope>
    <source>
        <strain evidence="2 3">1099-18</strain>
    </source>
</reference>
<comment type="caution">
    <text evidence="2">The sequence shown here is derived from an EMBL/GenBank/DDBJ whole genome shotgun (WGS) entry which is preliminary data.</text>
</comment>
<protein>
    <submittedName>
        <fullName evidence="2">Uncharacterized protein</fullName>
    </submittedName>
</protein>